<feature type="compositionally biased region" description="Acidic residues" evidence="1">
    <location>
        <begin position="267"/>
        <end position="298"/>
    </location>
</feature>
<feature type="region of interest" description="Disordered" evidence="1">
    <location>
        <begin position="217"/>
        <end position="310"/>
    </location>
</feature>
<dbReference type="GO" id="GO:0000460">
    <property type="term" value="P:maturation of 5.8S rRNA"/>
    <property type="evidence" value="ECO:0007669"/>
    <property type="project" value="TreeGrafter"/>
</dbReference>
<dbReference type="Gene3D" id="3.40.50.10480">
    <property type="entry name" value="Probable brix-domain ribosomal biogenesis protein"/>
    <property type="match status" value="2"/>
</dbReference>
<dbReference type="SMART" id="SM00879">
    <property type="entry name" value="Brix"/>
    <property type="match status" value="1"/>
</dbReference>
<evidence type="ECO:0000313" key="3">
    <source>
        <dbReference type="EMBL" id="GMH94747.1"/>
    </source>
</evidence>
<dbReference type="Pfam" id="PF04427">
    <property type="entry name" value="Brix"/>
    <property type="match status" value="1"/>
</dbReference>
<feature type="compositionally biased region" description="Acidic residues" evidence="1">
    <location>
        <begin position="229"/>
        <end position="259"/>
    </location>
</feature>
<sequence>MGKSSKKRPASSQGSSSAPAESKKSKLDSAFEAKASQRPMPKIVNKLKRAEIYAKWLKDKKLLKKAVRDAKKESKKSKAKSGDGDVDEAEEFENSEESSKKPKTLENTRESELTLVTPSDTEVLADEEDDEFAPYFSGVIKPKIIVTTRPRPSAELFQFIQSLLTLIPNSYYWPRRDYELKDITEYARNKEFSHLMVLSEKAKVCNGVVVSHLGVPSRSSGIWKGDGQADAEEDWPEDEDEDEDGEMDEMEGIEGEGDGGEGNGNEAGEEEEEDEDEDFDDHADNDEEEKLTEEAEEDSGPRHIPTDKHVLPGPTAFFKINNIVLPKKIANHGAATGHIPELILNNFTTRLGHRAGRFFGSLFPHSPEFKGRQVVTFHNQRDYVFVRHHRYVFKPGTTKADKEKNRTRAKLQELGPRFSLRMRWMLSGGFDTKFGEYEWFHKRKEQDTSRRKFHL</sequence>
<gene>
    <name evidence="3" type="ORF">TrVE_jg11064</name>
</gene>
<feature type="region of interest" description="Disordered" evidence="1">
    <location>
        <begin position="67"/>
        <end position="112"/>
    </location>
</feature>
<evidence type="ECO:0000256" key="1">
    <source>
        <dbReference type="SAM" id="MobiDB-lite"/>
    </source>
</evidence>
<dbReference type="InterPro" id="IPR044281">
    <property type="entry name" value="IMP4/RPF1"/>
</dbReference>
<feature type="compositionally biased region" description="Basic and acidic residues" evidence="1">
    <location>
        <begin position="299"/>
        <end position="310"/>
    </location>
</feature>
<dbReference type="InterPro" id="IPR007109">
    <property type="entry name" value="Brix"/>
</dbReference>
<feature type="compositionally biased region" description="Low complexity" evidence="1">
    <location>
        <begin position="10"/>
        <end position="20"/>
    </location>
</feature>
<name>A0A9W7BVZ9_9STRA</name>
<evidence type="ECO:0000259" key="2">
    <source>
        <dbReference type="PROSITE" id="PS50833"/>
    </source>
</evidence>
<feature type="compositionally biased region" description="Acidic residues" evidence="1">
    <location>
        <begin position="84"/>
        <end position="96"/>
    </location>
</feature>
<proteinExistence type="predicted"/>
<dbReference type="GO" id="GO:0005730">
    <property type="term" value="C:nucleolus"/>
    <property type="evidence" value="ECO:0007669"/>
    <property type="project" value="TreeGrafter"/>
</dbReference>
<dbReference type="GO" id="GO:0000470">
    <property type="term" value="P:maturation of LSU-rRNA"/>
    <property type="evidence" value="ECO:0007669"/>
    <property type="project" value="TreeGrafter"/>
</dbReference>
<dbReference type="Proteomes" id="UP001165160">
    <property type="component" value="Unassembled WGS sequence"/>
</dbReference>
<evidence type="ECO:0000313" key="4">
    <source>
        <dbReference type="Proteomes" id="UP001165160"/>
    </source>
</evidence>
<keyword evidence="4" id="KW-1185">Reference proteome</keyword>
<feature type="compositionally biased region" description="Basic and acidic residues" evidence="1">
    <location>
        <begin position="21"/>
        <end position="31"/>
    </location>
</feature>
<protein>
    <recommendedName>
        <fullName evidence="2">Brix domain-containing protein</fullName>
    </recommendedName>
</protein>
<feature type="region of interest" description="Disordered" evidence="1">
    <location>
        <begin position="1"/>
        <end position="44"/>
    </location>
</feature>
<reference evidence="4" key="1">
    <citation type="journal article" date="2023" name="Commun. Biol.">
        <title>Genome analysis of Parmales, the sister group of diatoms, reveals the evolutionary specialization of diatoms from phago-mixotrophs to photoautotrophs.</title>
        <authorList>
            <person name="Ban H."/>
            <person name="Sato S."/>
            <person name="Yoshikawa S."/>
            <person name="Yamada K."/>
            <person name="Nakamura Y."/>
            <person name="Ichinomiya M."/>
            <person name="Sato N."/>
            <person name="Blanc-Mathieu R."/>
            <person name="Endo H."/>
            <person name="Kuwata A."/>
            <person name="Ogata H."/>
        </authorList>
    </citation>
    <scope>NUCLEOTIDE SEQUENCE [LARGE SCALE GENOMIC DNA]</scope>
    <source>
        <strain evidence="4">NIES 3699</strain>
    </source>
</reference>
<dbReference type="PROSITE" id="PS50833">
    <property type="entry name" value="BRIX"/>
    <property type="match status" value="1"/>
</dbReference>
<comment type="caution">
    <text evidence="3">The sequence shown here is derived from an EMBL/GenBank/DDBJ whole genome shotgun (WGS) entry which is preliminary data.</text>
</comment>
<dbReference type="PANTHER" id="PTHR22734:SF3">
    <property type="entry name" value="RIBOSOME PRODUCTION FACTOR 1"/>
    <property type="match status" value="1"/>
</dbReference>
<dbReference type="AlphaFoldDB" id="A0A9W7BVZ9"/>
<feature type="compositionally biased region" description="Basic and acidic residues" evidence="1">
    <location>
        <begin position="97"/>
        <end position="112"/>
    </location>
</feature>
<organism evidence="3 4">
    <name type="scientific">Triparma verrucosa</name>
    <dbReference type="NCBI Taxonomy" id="1606542"/>
    <lineage>
        <taxon>Eukaryota</taxon>
        <taxon>Sar</taxon>
        <taxon>Stramenopiles</taxon>
        <taxon>Ochrophyta</taxon>
        <taxon>Bolidophyceae</taxon>
        <taxon>Parmales</taxon>
        <taxon>Triparmaceae</taxon>
        <taxon>Triparma</taxon>
    </lineage>
</organism>
<dbReference type="EMBL" id="BRXX01000159">
    <property type="protein sequence ID" value="GMH94747.1"/>
    <property type="molecule type" value="Genomic_DNA"/>
</dbReference>
<dbReference type="GO" id="GO:0042134">
    <property type="term" value="F:rRNA primary transcript binding"/>
    <property type="evidence" value="ECO:0007669"/>
    <property type="project" value="InterPro"/>
</dbReference>
<feature type="domain" description="Brix" evidence="2">
    <location>
        <begin position="142"/>
        <end position="431"/>
    </location>
</feature>
<dbReference type="PANTHER" id="PTHR22734">
    <property type="entry name" value="U3 SMALL NUCLEOLAR RIBONUCLEOPROTEIN PROTEIN IMP4"/>
    <property type="match status" value="1"/>
</dbReference>
<dbReference type="GO" id="GO:0030687">
    <property type="term" value="C:preribosome, large subunit precursor"/>
    <property type="evidence" value="ECO:0007669"/>
    <property type="project" value="TreeGrafter"/>
</dbReference>
<dbReference type="SUPFAM" id="SSF52954">
    <property type="entry name" value="Class II aaRS ABD-related"/>
    <property type="match status" value="2"/>
</dbReference>
<accession>A0A9W7BVZ9</accession>